<evidence type="ECO:0000256" key="4">
    <source>
        <dbReference type="ARBA" id="ARBA00023242"/>
    </source>
</evidence>
<keyword evidence="4" id="KW-0539">Nucleus</keyword>
<dbReference type="GO" id="GO:0031267">
    <property type="term" value="F:small GTPase binding"/>
    <property type="evidence" value="ECO:0007669"/>
    <property type="project" value="InterPro"/>
</dbReference>
<dbReference type="SUPFAM" id="SSF48371">
    <property type="entry name" value="ARM repeat"/>
    <property type="match status" value="1"/>
</dbReference>
<protein>
    <recommendedName>
        <fullName evidence="6">Importin N-terminal domain-containing protein</fullName>
    </recommendedName>
</protein>
<evidence type="ECO:0000256" key="1">
    <source>
        <dbReference type="ARBA" id="ARBA00004123"/>
    </source>
</evidence>
<dbReference type="Pfam" id="PF03810">
    <property type="entry name" value="IBN_N"/>
    <property type="match status" value="1"/>
</dbReference>
<dbReference type="InterPro" id="IPR011989">
    <property type="entry name" value="ARM-like"/>
</dbReference>
<dbReference type="PANTHER" id="PTHR10997">
    <property type="entry name" value="IMPORTIN-7, 8, 11"/>
    <property type="match status" value="1"/>
</dbReference>
<organism evidence="7 8">
    <name type="scientific">Torulaspora globosa</name>
    <dbReference type="NCBI Taxonomy" id="48254"/>
    <lineage>
        <taxon>Eukaryota</taxon>
        <taxon>Fungi</taxon>
        <taxon>Dikarya</taxon>
        <taxon>Ascomycota</taxon>
        <taxon>Saccharomycotina</taxon>
        <taxon>Saccharomycetes</taxon>
        <taxon>Saccharomycetales</taxon>
        <taxon>Saccharomycetaceae</taxon>
        <taxon>Torulaspora</taxon>
    </lineage>
</organism>
<name>A0A7H9HSE7_9SACH</name>
<dbReference type="GO" id="GO:0005829">
    <property type="term" value="C:cytosol"/>
    <property type="evidence" value="ECO:0007669"/>
    <property type="project" value="TreeGrafter"/>
</dbReference>
<dbReference type="OrthoDB" id="431626at2759"/>
<evidence type="ECO:0000256" key="5">
    <source>
        <dbReference type="SAM" id="MobiDB-lite"/>
    </source>
</evidence>
<dbReference type="Pfam" id="PF25018">
    <property type="entry name" value="HEAT_IPO9_c"/>
    <property type="match status" value="1"/>
</dbReference>
<proteinExistence type="predicted"/>
<dbReference type="InterPro" id="IPR016024">
    <property type="entry name" value="ARM-type_fold"/>
</dbReference>
<keyword evidence="3" id="KW-0653">Protein transport</keyword>
<accession>A0A7H9HSE7</accession>
<sequence length="1014" mass="114654">MGQDLIFDSSQLINDAQSSDDRVRRAAETQLVELCDRDASMVFISMVGVALNGQESLSARQFALFALRKLITMYWSPGFESYRSCSNLKETAKDRTRESLLELCLNDEQSTKLRNAASYCVVQISAVDFPDQWPRLLSTVYDAILNRHSMAAISLLNEIYDDVMTEDMFFDEGIGLETVRIVVQIHNSGISSLEARLAGFNLLHACLQQLLTVNSSSAAKRKEMTADCAKEALKMWGEYLQNRSITDHPLNLPITGRIYEDLALLKNEFPKKLVPEELYLPFKELALADLQTAGKTYLSILQDFLPEYQPQEMNECAIHILEFLTAICHFQLNSTEISAICDALINLCCLDHECVASWLDDFNSYISVESGLTASFSVRDQACELLNSMDDQNYKQVFEHILLKVSQLAEWKQDWKFQESLLFLLQSIAENESEPSAKIVNLIREAVTFLESVLCSKDTVSFVSSRIMFVLPKTLAKFMEELDDIKALTSHLLSQSLEIALSVNDNIIKASLLIAFTYYSNFAELSSVLNREVRMFSQKGLLSLISQLSENAEDDTDGVLMEVLNNVIECNLPEDADEEIVQAEFNLVLSISAKDPSNIQTVVESQECLEKLLEGVSTKDYEKYVEACLPSFLKIIEGHSHLKYKYSPLLSLVLQFLAIFMRKKPAHDHLPPLVCNYAFEPLKNLLLDAEDDEMIQLATEAFSYLVLNTEVPIVSTHLGSIVTVLDRLLSFDVSDIAAMHVGSLIVTIFTRFSGEIENMMPVILQAATTRLIQAKNISTTHNLLSVFCYLATVDAQQTVNFLYAMNIEGTGKNALQLIMPIWLESFELIKGERRTKENIVALIKIYQLNDARIAAIQVNDQIIPYEGDRIITRSMAREMPDRYTQVSVYTKIIKLFIAELNFQDKQSDPERFIASRNNGQPEDNDGSEDDWEDVEDVLDYDKLQEYIDDDDQADSGDTHGEFCIEIGDDYNDQTIREILISFFKAVAANNTSDFRGIYNSLSESEKRILSENLV</sequence>
<dbReference type="InterPro" id="IPR056840">
    <property type="entry name" value="HEAT_IPO9_central"/>
</dbReference>
<feature type="domain" description="Importin N-terminal" evidence="6">
    <location>
        <begin position="27"/>
        <end position="106"/>
    </location>
</feature>
<feature type="compositionally biased region" description="Acidic residues" evidence="5">
    <location>
        <begin position="922"/>
        <end position="931"/>
    </location>
</feature>
<reference evidence="7 8" key="1">
    <citation type="submission" date="2020-06" db="EMBL/GenBank/DDBJ databases">
        <title>The yeast mating-type switching endonuclease HO is a domesticated member of an unorthodox homing genetic element family.</title>
        <authorList>
            <person name="Coughlan A.Y."/>
            <person name="Lombardi L."/>
            <person name="Braun-Galleani S."/>
            <person name="Martos A.R."/>
            <person name="Galeote V."/>
            <person name="Bigey F."/>
            <person name="Dequin S."/>
            <person name="Byrne K.P."/>
            <person name="Wolfe K.H."/>
        </authorList>
    </citation>
    <scope>NUCLEOTIDE SEQUENCE [LARGE SCALE GENOMIC DNA]</scope>
    <source>
        <strain evidence="7 8">CBS2947</strain>
    </source>
</reference>
<dbReference type="Proteomes" id="UP000510647">
    <property type="component" value="Chromosome 4"/>
</dbReference>
<gene>
    <name evidence="7" type="ORF">HG537_0D00360</name>
</gene>
<dbReference type="PROSITE" id="PS50166">
    <property type="entry name" value="IMPORTIN_B_NT"/>
    <property type="match status" value="1"/>
</dbReference>
<evidence type="ECO:0000313" key="8">
    <source>
        <dbReference type="Proteomes" id="UP000510647"/>
    </source>
</evidence>
<dbReference type="GO" id="GO:0006606">
    <property type="term" value="P:protein import into nucleus"/>
    <property type="evidence" value="ECO:0007669"/>
    <property type="project" value="TreeGrafter"/>
</dbReference>
<keyword evidence="8" id="KW-1185">Reference proteome</keyword>
<dbReference type="PANTHER" id="PTHR10997:SF9">
    <property type="entry name" value="IMPORTIN-9"/>
    <property type="match status" value="1"/>
</dbReference>
<dbReference type="Gene3D" id="1.25.10.10">
    <property type="entry name" value="Leucine-rich Repeat Variant"/>
    <property type="match status" value="1"/>
</dbReference>
<keyword evidence="2" id="KW-0813">Transport</keyword>
<dbReference type="InterPro" id="IPR001494">
    <property type="entry name" value="Importin-beta_N"/>
</dbReference>
<comment type="subcellular location">
    <subcellularLocation>
        <location evidence="1">Nucleus</location>
    </subcellularLocation>
</comment>
<dbReference type="EMBL" id="CP059270">
    <property type="protein sequence ID" value="QLQ80036.1"/>
    <property type="molecule type" value="Genomic_DNA"/>
</dbReference>
<dbReference type="AlphaFoldDB" id="A0A7H9HSE7"/>
<evidence type="ECO:0000256" key="3">
    <source>
        <dbReference type="ARBA" id="ARBA00022927"/>
    </source>
</evidence>
<evidence type="ECO:0000256" key="2">
    <source>
        <dbReference type="ARBA" id="ARBA00022448"/>
    </source>
</evidence>
<evidence type="ECO:0000259" key="6">
    <source>
        <dbReference type="PROSITE" id="PS50166"/>
    </source>
</evidence>
<feature type="region of interest" description="Disordered" evidence="5">
    <location>
        <begin position="912"/>
        <end position="931"/>
    </location>
</feature>
<evidence type="ECO:0000313" key="7">
    <source>
        <dbReference type="EMBL" id="QLQ80036.1"/>
    </source>
</evidence>
<dbReference type="GO" id="GO:0005635">
    <property type="term" value="C:nuclear envelope"/>
    <property type="evidence" value="ECO:0007669"/>
    <property type="project" value="TreeGrafter"/>
</dbReference>